<dbReference type="Gene3D" id="3.30.497.10">
    <property type="entry name" value="Antithrombin, subunit I, domain 2"/>
    <property type="match status" value="1"/>
</dbReference>
<dbReference type="KEGG" id="lak:106176677"/>
<dbReference type="InParanoid" id="A0A1S3JW69"/>
<keyword evidence="4" id="KW-1185">Reference proteome</keyword>
<dbReference type="InterPro" id="IPR023796">
    <property type="entry name" value="Serpin_dom"/>
</dbReference>
<protein>
    <submittedName>
        <fullName evidence="5">Uncharacterized protein LOC106176677</fullName>
    </submittedName>
</protein>
<name>A0A1S3JW69_LINAN</name>
<dbReference type="InterPro" id="IPR036186">
    <property type="entry name" value="Serpin_sf"/>
</dbReference>
<feature type="domain" description="Serpin" evidence="3">
    <location>
        <begin position="78"/>
        <end position="432"/>
    </location>
</feature>
<dbReference type="Proteomes" id="UP000085678">
    <property type="component" value="Unplaced"/>
</dbReference>
<comment type="similarity">
    <text evidence="1 2">Belongs to the serpin family.</text>
</comment>
<sequence>MRCFGVIVSVYKYRRRVSDQSNYSPNNDSVRIKARYRMNRLFIALTVCLVALVVQAPKCACTSLTVEESVHRVLNFSTTVYSKLASSGSGGNFIFSPFSIWSSLVSMVYNCVTGQAGKELASFLGVSYYSSRQNQETLSNYIKESFSRQQVDMHVVNQRLSVDFTSSSCANSYRLQCKKVQGQFFSANFSDDESREWLGDVMWSYLETDDAKSVFEDDQFKEASTNYVLVDAIRLAQSAALRFGYSRQSIQTFRLDKNQTVKVTYIEAKKGSVYYTGLPDYKAIAIAIPFASGYMVIIRPDDLDGLESVAEVLPELTLTDPAADWKLVRVDRLIFPKIDFGLDRSSHSAAELGIGNLTLFSPLAEITSFPDGVYLEDFRHKSLLSVEYNGVVSRGDPELIKDAEVFPEIKRRIDHPKTRFTHRDQYAKVTSSVGEMERGGRNV</sequence>
<dbReference type="PANTHER" id="PTHR11461">
    <property type="entry name" value="SERINE PROTEASE INHIBITOR, SERPIN"/>
    <property type="match status" value="1"/>
</dbReference>
<evidence type="ECO:0000313" key="4">
    <source>
        <dbReference type="Proteomes" id="UP000085678"/>
    </source>
</evidence>
<evidence type="ECO:0000256" key="1">
    <source>
        <dbReference type="ARBA" id="ARBA00009500"/>
    </source>
</evidence>
<dbReference type="OrthoDB" id="671595at2759"/>
<dbReference type="Gene3D" id="2.30.39.10">
    <property type="entry name" value="Alpha-1-antitrypsin, domain 1"/>
    <property type="match status" value="1"/>
</dbReference>
<proteinExistence type="inferred from homology"/>
<dbReference type="GO" id="GO:0005615">
    <property type="term" value="C:extracellular space"/>
    <property type="evidence" value="ECO:0007669"/>
    <property type="project" value="InterPro"/>
</dbReference>
<dbReference type="InterPro" id="IPR042178">
    <property type="entry name" value="Serpin_sf_1"/>
</dbReference>
<evidence type="ECO:0000313" key="5">
    <source>
        <dbReference type="RefSeq" id="XP_013414613.1"/>
    </source>
</evidence>
<gene>
    <name evidence="5" type="primary">LOC106176677</name>
</gene>
<dbReference type="SUPFAM" id="SSF56574">
    <property type="entry name" value="Serpins"/>
    <property type="match status" value="1"/>
</dbReference>
<evidence type="ECO:0000256" key="2">
    <source>
        <dbReference type="RuleBase" id="RU000411"/>
    </source>
</evidence>
<accession>A0A1S3JW69</accession>
<reference evidence="5" key="1">
    <citation type="submission" date="2025-08" db="UniProtKB">
        <authorList>
            <consortium name="RefSeq"/>
        </authorList>
    </citation>
    <scope>IDENTIFICATION</scope>
    <source>
        <tissue evidence="5">Gonads</tissue>
    </source>
</reference>
<dbReference type="AlphaFoldDB" id="A0A1S3JW69"/>
<dbReference type="Pfam" id="PF00079">
    <property type="entry name" value="Serpin"/>
    <property type="match status" value="1"/>
</dbReference>
<dbReference type="SMART" id="SM00093">
    <property type="entry name" value="SERPIN"/>
    <property type="match status" value="1"/>
</dbReference>
<organism evidence="4 5">
    <name type="scientific">Lingula anatina</name>
    <name type="common">Brachiopod</name>
    <name type="synonym">Lingula unguis</name>
    <dbReference type="NCBI Taxonomy" id="7574"/>
    <lineage>
        <taxon>Eukaryota</taxon>
        <taxon>Metazoa</taxon>
        <taxon>Spiralia</taxon>
        <taxon>Lophotrochozoa</taxon>
        <taxon>Brachiopoda</taxon>
        <taxon>Linguliformea</taxon>
        <taxon>Lingulata</taxon>
        <taxon>Lingulida</taxon>
        <taxon>Linguloidea</taxon>
        <taxon>Lingulidae</taxon>
        <taxon>Lingula</taxon>
    </lineage>
</organism>
<dbReference type="GO" id="GO:0004867">
    <property type="term" value="F:serine-type endopeptidase inhibitor activity"/>
    <property type="evidence" value="ECO:0007669"/>
    <property type="project" value="InterPro"/>
</dbReference>
<dbReference type="PANTHER" id="PTHR11461:SF211">
    <property type="entry name" value="GH10112P-RELATED"/>
    <property type="match status" value="1"/>
</dbReference>
<dbReference type="InterPro" id="IPR042185">
    <property type="entry name" value="Serpin_sf_2"/>
</dbReference>
<dbReference type="InterPro" id="IPR000215">
    <property type="entry name" value="Serpin_fam"/>
</dbReference>
<evidence type="ECO:0000259" key="3">
    <source>
        <dbReference type="SMART" id="SM00093"/>
    </source>
</evidence>
<dbReference type="GeneID" id="106176677"/>
<dbReference type="RefSeq" id="XP_013414613.1">
    <property type="nucleotide sequence ID" value="XM_013559159.1"/>
</dbReference>